<accession>A0A7V2SIM6</accession>
<dbReference type="GO" id="GO:0000156">
    <property type="term" value="F:phosphorelay response regulator activity"/>
    <property type="evidence" value="ECO:0007669"/>
    <property type="project" value="TreeGrafter"/>
</dbReference>
<evidence type="ECO:0000256" key="3">
    <source>
        <dbReference type="ARBA" id="ARBA00023015"/>
    </source>
</evidence>
<dbReference type="InterPro" id="IPR011006">
    <property type="entry name" value="CheY-like_superfamily"/>
</dbReference>
<evidence type="ECO:0000256" key="4">
    <source>
        <dbReference type="ARBA" id="ARBA00023125"/>
    </source>
</evidence>
<name>A0A7V2SIM6_9BACT</name>
<keyword evidence="5" id="KW-0804">Transcription</keyword>
<dbReference type="InterPro" id="IPR001789">
    <property type="entry name" value="Sig_transdc_resp-reg_receiver"/>
</dbReference>
<dbReference type="PANTHER" id="PTHR48111">
    <property type="entry name" value="REGULATOR OF RPOS"/>
    <property type="match status" value="1"/>
</dbReference>
<dbReference type="SMART" id="SM00448">
    <property type="entry name" value="REC"/>
    <property type="match status" value="1"/>
</dbReference>
<dbReference type="CDD" id="cd00383">
    <property type="entry name" value="trans_reg_C"/>
    <property type="match status" value="1"/>
</dbReference>
<dbReference type="SUPFAM" id="SSF52172">
    <property type="entry name" value="CheY-like"/>
    <property type="match status" value="1"/>
</dbReference>
<dbReference type="Pfam" id="PF00072">
    <property type="entry name" value="Response_reg"/>
    <property type="match status" value="1"/>
</dbReference>
<evidence type="ECO:0000256" key="7">
    <source>
        <dbReference type="PROSITE-ProRule" id="PRU01091"/>
    </source>
</evidence>
<dbReference type="GO" id="GO:0005829">
    <property type="term" value="C:cytosol"/>
    <property type="evidence" value="ECO:0007669"/>
    <property type="project" value="TreeGrafter"/>
</dbReference>
<evidence type="ECO:0000256" key="2">
    <source>
        <dbReference type="ARBA" id="ARBA00023012"/>
    </source>
</evidence>
<dbReference type="CDD" id="cd17574">
    <property type="entry name" value="REC_OmpR"/>
    <property type="match status" value="1"/>
</dbReference>
<feature type="domain" description="OmpR/PhoB-type" evidence="9">
    <location>
        <begin position="121"/>
        <end position="215"/>
    </location>
</feature>
<comment type="caution">
    <text evidence="10">The sequence shown here is derived from an EMBL/GenBank/DDBJ whole genome shotgun (WGS) entry which is preliminary data.</text>
</comment>
<feature type="domain" description="Response regulatory" evidence="8">
    <location>
        <begin position="2"/>
        <end position="116"/>
    </location>
</feature>
<keyword evidence="1 6" id="KW-0597">Phosphoprotein</keyword>
<dbReference type="EMBL" id="DRNO01000120">
    <property type="protein sequence ID" value="HFC03579.1"/>
    <property type="molecule type" value="Genomic_DNA"/>
</dbReference>
<dbReference type="PANTHER" id="PTHR48111:SF21">
    <property type="entry name" value="DNA-BINDING DUAL MASTER TRANSCRIPTIONAL REGULATOR RPAA"/>
    <property type="match status" value="1"/>
</dbReference>
<dbReference type="PROSITE" id="PS51755">
    <property type="entry name" value="OMPR_PHOB"/>
    <property type="match status" value="1"/>
</dbReference>
<feature type="modified residue" description="4-aspartylphosphate" evidence="6">
    <location>
        <position position="51"/>
    </location>
</feature>
<keyword evidence="2" id="KW-0902">Two-component regulatory system</keyword>
<dbReference type="InterPro" id="IPR039420">
    <property type="entry name" value="WalR-like"/>
</dbReference>
<dbReference type="GO" id="GO:0006355">
    <property type="term" value="P:regulation of DNA-templated transcription"/>
    <property type="evidence" value="ECO:0007669"/>
    <property type="project" value="InterPro"/>
</dbReference>
<evidence type="ECO:0000259" key="9">
    <source>
        <dbReference type="PROSITE" id="PS51755"/>
    </source>
</evidence>
<evidence type="ECO:0000256" key="5">
    <source>
        <dbReference type="ARBA" id="ARBA00023163"/>
    </source>
</evidence>
<dbReference type="SMART" id="SM00862">
    <property type="entry name" value="Trans_reg_C"/>
    <property type="match status" value="1"/>
</dbReference>
<evidence type="ECO:0000259" key="8">
    <source>
        <dbReference type="PROSITE" id="PS50110"/>
    </source>
</evidence>
<keyword evidence="3" id="KW-0805">Transcription regulation</keyword>
<dbReference type="GO" id="GO:0032993">
    <property type="term" value="C:protein-DNA complex"/>
    <property type="evidence" value="ECO:0007669"/>
    <property type="project" value="TreeGrafter"/>
</dbReference>
<dbReference type="PROSITE" id="PS50110">
    <property type="entry name" value="RESPONSE_REGULATORY"/>
    <property type="match status" value="1"/>
</dbReference>
<dbReference type="GO" id="GO:0000976">
    <property type="term" value="F:transcription cis-regulatory region binding"/>
    <property type="evidence" value="ECO:0007669"/>
    <property type="project" value="TreeGrafter"/>
</dbReference>
<dbReference type="Pfam" id="PF00486">
    <property type="entry name" value="Trans_reg_C"/>
    <property type="match status" value="1"/>
</dbReference>
<feature type="DNA-binding region" description="OmpR/PhoB-type" evidence="7">
    <location>
        <begin position="121"/>
        <end position="215"/>
    </location>
</feature>
<sequence length="215" mass="25296">MKILLLEDDPIIAEQIRDYFELFNHRVDCFDNGERLLETANPAYYDVMLLDINTPGLNGLEVLKTFRELSVETPAIFITAMSDLEHLKAAYRTGCNDYVRKPFDIEELELRIEHLVKGSGSRRIPVSEYYSFDMKNETLYHGDREVPLSPRERRLLYLLLKHRGHTVSKETIKSYLWEDQEVCDNTLRTTLKKLRNKLEENFIENLRGIGYRIHA</sequence>
<dbReference type="AlphaFoldDB" id="A0A7V2SIM6"/>
<proteinExistence type="predicted"/>
<protein>
    <submittedName>
        <fullName evidence="10">Response regulator transcription factor</fullName>
    </submittedName>
</protein>
<dbReference type="Proteomes" id="UP000885722">
    <property type="component" value="Unassembled WGS sequence"/>
</dbReference>
<dbReference type="Gene3D" id="3.40.50.2300">
    <property type="match status" value="1"/>
</dbReference>
<gene>
    <name evidence="10" type="ORF">ENJ74_01780</name>
</gene>
<dbReference type="Gene3D" id="1.10.10.10">
    <property type="entry name" value="Winged helix-like DNA-binding domain superfamily/Winged helix DNA-binding domain"/>
    <property type="match status" value="1"/>
</dbReference>
<organism evidence="10 11">
    <name type="scientific">Nitratifractor salsuginis</name>
    <dbReference type="NCBI Taxonomy" id="269261"/>
    <lineage>
        <taxon>Bacteria</taxon>
        <taxon>Pseudomonadati</taxon>
        <taxon>Campylobacterota</taxon>
        <taxon>Epsilonproteobacteria</taxon>
        <taxon>Campylobacterales</taxon>
        <taxon>Sulfurovaceae</taxon>
        <taxon>Nitratifractor</taxon>
    </lineage>
</organism>
<dbReference type="InterPro" id="IPR001867">
    <property type="entry name" value="OmpR/PhoB-type_DNA-bd"/>
</dbReference>
<evidence type="ECO:0000313" key="10">
    <source>
        <dbReference type="EMBL" id="HFC03579.1"/>
    </source>
</evidence>
<reference evidence="10" key="1">
    <citation type="journal article" date="2020" name="mSystems">
        <title>Genome- and Community-Level Interaction Insights into Carbon Utilization and Element Cycling Functions of Hydrothermarchaeota in Hydrothermal Sediment.</title>
        <authorList>
            <person name="Zhou Z."/>
            <person name="Liu Y."/>
            <person name="Xu W."/>
            <person name="Pan J."/>
            <person name="Luo Z.H."/>
            <person name="Li M."/>
        </authorList>
    </citation>
    <scope>NUCLEOTIDE SEQUENCE [LARGE SCALE GENOMIC DNA]</scope>
    <source>
        <strain evidence="10">HyVt-513</strain>
    </source>
</reference>
<dbReference type="InterPro" id="IPR036388">
    <property type="entry name" value="WH-like_DNA-bd_sf"/>
</dbReference>
<evidence type="ECO:0000256" key="1">
    <source>
        <dbReference type="ARBA" id="ARBA00022553"/>
    </source>
</evidence>
<keyword evidence="4 7" id="KW-0238">DNA-binding</keyword>
<evidence type="ECO:0000256" key="6">
    <source>
        <dbReference type="PROSITE-ProRule" id="PRU00169"/>
    </source>
</evidence>
<evidence type="ECO:0000313" key="11">
    <source>
        <dbReference type="Proteomes" id="UP000885722"/>
    </source>
</evidence>